<comment type="caution">
    <text evidence="2">The sequence shown here is derived from an EMBL/GenBank/DDBJ whole genome shotgun (WGS) entry which is preliminary data.</text>
</comment>
<feature type="transmembrane region" description="Helical" evidence="1">
    <location>
        <begin position="51"/>
        <end position="72"/>
    </location>
</feature>
<gene>
    <name evidence="2" type="ORF">GCM10011372_29260</name>
</gene>
<feature type="transmembrane region" description="Helical" evidence="1">
    <location>
        <begin position="78"/>
        <end position="98"/>
    </location>
</feature>
<keyword evidence="1" id="KW-0472">Membrane</keyword>
<keyword evidence="1" id="KW-0812">Transmembrane</keyword>
<sequence>MVGAALELGSGILQSLLPQSALGFIPPIVLAVAAVLLALGGVGGRSVLARIGLFVYAAAHVILVIASIAAMTGNVIELLFPLGGTLLTLGMLVAGIEVARVGAVGGFARWGLLLLGLWMSFIDIATFAALDLGGLANADGPGFIAGLVGVVLLAAEGIAIVVFARASRR</sequence>
<organism evidence="2 3">
    <name type="scientific">Agromyces bauzanensis</name>
    <dbReference type="NCBI Taxonomy" id="1308924"/>
    <lineage>
        <taxon>Bacteria</taxon>
        <taxon>Bacillati</taxon>
        <taxon>Actinomycetota</taxon>
        <taxon>Actinomycetes</taxon>
        <taxon>Micrococcales</taxon>
        <taxon>Microbacteriaceae</taxon>
        <taxon>Agromyces</taxon>
    </lineage>
</organism>
<evidence type="ECO:0000313" key="2">
    <source>
        <dbReference type="EMBL" id="GGJ88817.1"/>
    </source>
</evidence>
<dbReference type="Proteomes" id="UP000636956">
    <property type="component" value="Unassembled WGS sequence"/>
</dbReference>
<evidence type="ECO:0000256" key="1">
    <source>
        <dbReference type="SAM" id="Phobius"/>
    </source>
</evidence>
<reference evidence="2" key="1">
    <citation type="journal article" date="2014" name="Int. J. Syst. Evol. Microbiol.">
        <title>Complete genome sequence of Corynebacterium casei LMG S-19264T (=DSM 44701T), isolated from a smear-ripened cheese.</title>
        <authorList>
            <consortium name="US DOE Joint Genome Institute (JGI-PGF)"/>
            <person name="Walter F."/>
            <person name="Albersmeier A."/>
            <person name="Kalinowski J."/>
            <person name="Ruckert C."/>
        </authorList>
    </citation>
    <scope>NUCLEOTIDE SEQUENCE</scope>
    <source>
        <strain evidence="2">CGMCC 1.8984</strain>
    </source>
</reference>
<keyword evidence="1" id="KW-1133">Transmembrane helix</keyword>
<accession>A0A917PRZ3</accession>
<reference evidence="2" key="2">
    <citation type="submission" date="2020-09" db="EMBL/GenBank/DDBJ databases">
        <authorList>
            <person name="Sun Q."/>
            <person name="Zhou Y."/>
        </authorList>
    </citation>
    <scope>NUCLEOTIDE SEQUENCE</scope>
    <source>
        <strain evidence="2">CGMCC 1.8984</strain>
    </source>
</reference>
<proteinExistence type="predicted"/>
<name>A0A917PRZ3_9MICO</name>
<keyword evidence="3" id="KW-1185">Reference proteome</keyword>
<dbReference type="AlphaFoldDB" id="A0A917PRZ3"/>
<dbReference type="EMBL" id="BMMD01000019">
    <property type="protein sequence ID" value="GGJ88817.1"/>
    <property type="molecule type" value="Genomic_DNA"/>
</dbReference>
<feature type="transmembrane region" description="Helical" evidence="1">
    <location>
        <begin position="110"/>
        <end position="130"/>
    </location>
</feature>
<evidence type="ECO:0000313" key="3">
    <source>
        <dbReference type="Proteomes" id="UP000636956"/>
    </source>
</evidence>
<feature type="transmembrane region" description="Helical" evidence="1">
    <location>
        <begin position="142"/>
        <end position="164"/>
    </location>
</feature>
<protein>
    <submittedName>
        <fullName evidence="2">Uncharacterized protein</fullName>
    </submittedName>
</protein>
<feature type="transmembrane region" description="Helical" evidence="1">
    <location>
        <begin position="20"/>
        <end position="39"/>
    </location>
</feature>